<proteinExistence type="predicted"/>
<name>A0A7H9AS37_9FLAO</name>
<accession>A0A7H9AS37</accession>
<sequence>MKTIFCTLCVLAFFSLTSFSLSEACEYAGSNIGFITSQTEKAIDAKDHQISRYHTFKALNAIEKSRKQFEACGCDYALDNINESLDNLKKATRTSTLSGSRILLKRALEYALGSLEAIEKHDLHDSKYGSDVLVMNTTGLEIKEKNRIKPSSQAFYKKIDESLIDFDNSLNHLIMSLDCNEAKAYCTKVYENCEQKLLLPDLSEGKKYYNLKTKEIVARAIKKLEEKCD</sequence>
<evidence type="ECO:0000256" key="1">
    <source>
        <dbReference type="SAM" id="SignalP"/>
    </source>
</evidence>
<dbReference type="Proteomes" id="UP000509302">
    <property type="component" value="Chromosome"/>
</dbReference>
<evidence type="ECO:0000313" key="2">
    <source>
        <dbReference type="EMBL" id="QLG46260.1"/>
    </source>
</evidence>
<dbReference type="KEGG" id="cagg:HYG79_13200"/>
<gene>
    <name evidence="2" type="ORF">HYG79_13200</name>
</gene>
<reference evidence="2 3" key="1">
    <citation type="journal article" date="2006" name="Int. J. Syst. Evol. Microbiol.">
        <title>Costertonia aggregata gen. nov., sp. nov., a mesophilic marine bacterium of the family Flavobacteriaceae, isolated from a mature biofilm.</title>
        <authorList>
            <person name="Kwon K.K."/>
            <person name="Lee Y.K."/>
            <person name="Lee H.K."/>
        </authorList>
    </citation>
    <scope>NUCLEOTIDE SEQUENCE [LARGE SCALE GENOMIC DNA]</scope>
    <source>
        <strain evidence="2 3">KCCM 42265</strain>
    </source>
</reference>
<organism evidence="2 3">
    <name type="scientific">Costertonia aggregata</name>
    <dbReference type="NCBI Taxonomy" id="343403"/>
    <lineage>
        <taxon>Bacteria</taxon>
        <taxon>Pseudomonadati</taxon>
        <taxon>Bacteroidota</taxon>
        <taxon>Flavobacteriia</taxon>
        <taxon>Flavobacteriales</taxon>
        <taxon>Flavobacteriaceae</taxon>
        <taxon>Costertonia</taxon>
    </lineage>
</organism>
<feature type="chain" id="PRO_5029011528" evidence="1">
    <location>
        <begin position="25"/>
        <end position="229"/>
    </location>
</feature>
<keyword evidence="1" id="KW-0732">Signal</keyword>
<keyword evidence="3" id="KW-1185">Reference proteome</keyword>
<dbReference type="RefSeq" id="WP_179242541.1">
    <property type="nucleotide sequence ID" value="NZ_CP058595.1"/>
</dbReference>
<dbReference type="EMBL" id="CP058595">
    <property type="protein sequence ID" value="QLG46260.1"/>
    <property type="molecule type" value="Genomic_DNA"/>
</dbReference>
<feature type="signal peptide" evidence="1">
    <location>
        <begin position="1"/>
        <end position="24"/>
    </location>
</feature>
<protein>
    <submittedName>
        <fullName evidence="2">Uncharacterized protein</fullName>
    </submittedName>
</protein>
<dbReference type="AlphaFoldDB" id="A0A7H9AS37"/>
<evidence type="ECO:0000313" key="3">
    <source>
        <dbReference type="Proteomes" id="UP000509302"/>
    </source>
</evidence>